<keyword evidence="3" id="KW-1185">Reference proteome</keyword>
<evidence type="ECO:0000313" key="2">
    <source>
        <dbReference type="EMBL" id="WQF75295.1"/>
    </source>
</evidence>
<gene>
    <name evidence="2" type="ORF">CDEST_00309</name>
</gene>
<sequence length="86" mass="9484">MPPGSRAPSLTFLTNQKAIITGNIDSMEQLAKKTERLGIFETSEASEPSSGKKDKDHSKGRDRPSDLGFVKRSPEDVIRHIAQFLS</sequence>
<dbReference type="RefSeq" id="XP_062772519.1">
    <property type="nucleotide sequence ID" value="XM_062916468.1"/>
</dbReference>
<name>A0AAX4HW25_9PEZI</name>
<dbReference type="EMBL" id="CP137305">
    <property type="protein sequence ID" value="WQF75295.1"/>
    <property type="molecule type" value="Genomic_DNA"/>
</dbReference>
<feature type="compositionally biased region" description="Basic and acidic residues" evidence="1">
    <location>
        <begin position="50"/>
        <end position="65"/>
    </location>
</feature>
<dbReference type="KEGG" id="cdet:87936812"/>
<dbReference type="Proteomes" id="UP001322277">
    <property type="component" value="Chromosome 1"/>
</dbReference>
<organism evidence="2 3">
    <name type="scientific">Colletotrichum destructivum</name>
    <dbReference type="NCBI Taxonomy" id="34406"/>
    <lineage>
        <taxon>Eukaryota</taxon>
        <taxon>Fungi</taxon>
        <taxon>Dikarya</taxon>
        <taxon>Ascomycota</taxon>
        <taxon>Pezizomycotina</taxon>
        <taxon>Sordariomycetes</taxon>
        <taxon>Hypocreomycetidae</taxon>
        <taxon>Glomerellales</taxon>
        <taxon>Glomerellaceae</taxon>
        <taxon>Colletotrichum</taxon>
        <taxon>Colletotrichum destructivum species complex</taxon>
    </lineage>
</organism>
<accession>A0AAX4HW25</accession>
<feature type="region of interest" description="Disordered" evidence="1">
    <location>
        <begin position="38"/>
        <end position="72"/>
    </location>
</feature>
<evidence type="ECO:0000256" key="1">
    <source>
        <dbReference type="SAM" id="MobiDB-lite"/>
    </source>
</evidence>
<reference evidence="3" key="1">
    <citation type="journal article" date="2023" name="bioRxiv">
        <title>Complete genome of the Medicago anthracnose fungus, Colletotrichum destructivum, reveals a mini-chromosome-like region within a core chromosome.</title>
        <authorList>
            <person name="Lapalu N."/>
            <person name="Simon A."/>
            <person name="Lu A."/>
            <person name="Plaumann P.-L."/>
            <person name="Amselem J."/>
            <person name="Pigne S."/>
            <person name="Auger A."/>
            <person name="Koch C."/>
            <person name="Dallery J.-F."/>
            <person name="O'Connell R.J."/>
        </authorList>
    </citation>
    <scope>NUCLEOTIDE SEQUENCE [LARGE SCALE GENOMIC DNA]</scope>
    <source>
        <strain evidence="3">CBS 520.97</strain>
    </source>
</reference>
<dbReference type="AlphaFoldDB" id="A0AAX4HW25"/>
<dbReference type="GeneID" id="87936812"/>
<protein>
    <submittedName>
        <fullName evidence="2">Uncharacterized protein</fullName>
    </submittedName>
</protein>
<proteinExistence type="predicted"/>
<evidence type="ECO:0000313" key="3">
    <source>
        <dbReference type="Proteomes" id="UP001322277"/>
    </source>
</evidence>